<feature type="region of interest" description="Jag_N domain" evidence="6">
    <location>
        <begin position="5"/>
        <end position="55"/>
    </location>
</feature>
<organism evidence="8 9">
    <name type="scientific">Clostridium sulfidigenes</name>
    <dbReference type="NCBI Taxonomy" id="318464"/>
    <lineage>
        <taxon>Bacteria</taxon>
        <taxon>Bacillati</taxon>
        <taxon>Bacillota</taxon>
        <taxon>Clostridia</taxon>
        <taxon>Eubacteriales</taxon>
        <taxon>Clostridiaceae</taxon>
        <taxon>Clostridium</taxon>
    </lineage>
</organism>
<comment type="domain">
    <text evidence="6">Has an N-terminal Jag-N domain and 2 RNA-binding domains (KH and R3H).</text>
</comment>
<dbReference type="PROSITE" id="PS51061">
    <property type="entry name" value="R3H"/>
    <property type="match status" value="1"/>
</dbReference>
<dbReference type="InterPro" id="IPR038008">
    <property type="entry name" value="Jag_KH"/>
</dbReference>
<dbReference type="Pfam" id="PF01424">
    <property type="entry name" value="R3H"/>
    <property type="match status" value="1"/>
</dbReference>
<keyword evidence="4 6" id="KW-0143">Chaperone</keyword>
<keyword evidence="1 6" id="KW-0963">Cytoplasm</keyword>
<dbReference type="CDD" id="cd02414">
    <property type="entry name" value="KH-II_Jag"/>
    <property type="match status" value="1"/>
</dbReference>
<dbReference type="GO" id="GO:0003723">
    <property type="term" value="F:RNA binding"/>
    <property type="evidence" value="ECO:0007669"/>
    <property type="project" value="UniProtKB-UniRule"/>
</dbReference>
<sequence>MKSIEIIGRTAEEAIQNALRELNVTEEKVTIEVLEEGSKGFLNIIGVKPAKVKVTLKRDYIGDAKKFLRDILNAMNVKAEIHIKEENNEININLVGPNMGVLIGYRGETLDSLQYLLSLVVNKNHDETYKRVILDTVNYRQNRQETLKKLALKMGDKVRINGKTLKLEPMNPYERRVIHSTLQNNAYVTTHSEGDEPYRRVVIELKKA</sequence>
<evidence type="ECO:0000256" key="5">
    <source>
        <dbReference type="ARBA" id="ARBA00023316"/>
    </source>
</evidence>
<evidence type="ECO:0000256" key="2">
    <source>
        <dbReference type="ARBA" id="ARBA00022884"/>
    </source>
</evidence>
<evidence type="ECO:0000256" key="4">
    <source>
        <dbReference type="ARBA" id="ARBA00023186"/>
    </source>
</evidence>
<dbReference type="SMART" id="SM01245">
    <property type="entry name" value="Jag_N"/>
    <property type="match status" value="1"/>
</dbReference>
<dbReference type="CDD" id="cd02644">
    <property type="entry name" value="R3H_jag"/>
    <property type="match status" value="1"/>
</dbReference>
<evidence type="ECO:0000256" key="6">
    <source>
        <dbReference type="HAMAP-Rule" id="MF_00867"/>
    </source>
</evidence>
<dbReference type="GO" id="GO:0071555">
    <property type="term" value="P:cell wall organization"/>
    <property type="evidence" value="ECO:0007669"/>
    <property type="project" value="UniProtKB-KW"/>
</dbReference>
<dbReference type="NCBIfam" id="NF041568">
    <property type="entry name" value="Jag_EloR"/>
    <property type="match status" value="1"/>
</dbReference>
<comment type="subunit">
    <text evidence="6">Forms a complex with KhpA.</text>
</comment>
<dbReference type="PANTHER" id="PTHR35800:SF1">
    <property type="entry name" value="RNA-BINDING PROTEIN KHPB"/>
    <property type="match status" value="1"/>
</dbReference>
<dbReference type="SUPFAM" id="SSF82708">
    <property type="entry name" value="R3H domain"/>
    <property type="match status" value="1"/>
</dbReference>
<dbReference type="Gene3D" id="3.30.300.20">
    <property type="match status" value="1"/>
</dbReference>
<keyword evidence="3 6" id="KW-0133">Cell shape</keyword>
<dbReference type="InterPro" id="IPR001374">
    <property type="entry name" value="R3H_dom"/>
</dbReference>
<evidence type="ECO:0000256" key="1">
    <source>
        <dbReference type="ARBA" id="ARBA00022490"/>
    </source>
</evidence>
<protein>
    <recommendedName>
        <fullName evidence="6">RNA-binding protein KhpB</fullName>
    </recommendedName>
    <alternativeName>
        <fullName evidence="6">RNA-binding protein EloR</fullName>
    </alternativeName>
</protein>
<dbReference type="EMBL" id="SVCM01000013">
    <property type="protein sequence ID" value="MBE6058748.1"/>
    <property type="molecule type" value="Genomic_DNA"/>
</dbReference>
<dbReference type="InterPro" id="IPR034079">
    <property type="entry name" value="R3H_KhpB"/>
</dbReference>
<evidence type="ECO:0000256" key="3">
    <source>
        <dbReference type="ARBA" id="ARBA00022960"/>
    </source>
</evidence>
<comment type="subcellular location">
    <subcellularLocation>
        <location evidence="6">Cytoplasm</location>
    </subcellularLocation>
</comment>
<dbReference type="InterPro" id="IPR036867">
    <property type="entry name" value="R3H_dom_sf"/>
</dbReference>
<dbReference type="InterPro" id="IPR032782">
    <property type="entry name" value="KhpB_N"/>
</dbReference>
<gene>
    <name evidence="6" type="primary">khpB</name>
    <name evidence="6" type="synonym">eloR</name>
    <name evidence="8" type="ORF">E7215_01045</name>
</gene>
<dbReference type="SMART" id="SM00393">
    <property type="entry name" value="R3H"/>
    <property type="match status" value="1"/>
</dbReference>
<dbReference type="PANTHER" id="PTHR35800">
    <property type="entry name" value="PROTEIN JAG"/>
    <property type="match status" value="1"/>
</dbReference>
<dbReference type="InterPro" id="IPR015946">
    <property type="entry name" value="KH_dom-like_a/b"/>
</dbReference>
<keyword evidence="2 6" id="KW-0694">RNA-binding</keyword>
<dbReference type="GO" id="GO:0009252">
    <property type="term" value="P:peptidoglycan biosynthetic process"/>
    <property type="evidence" value="ECO:0007669"/>
    <property type="project" value="UniProtKB-UniRule"/>
</dbReference>
<evidence type="ECO:0000313" key="9">
    <source>
        <dbReference type="Proteomes" id="UP000768462"/>
    </source>
</evidence>
<dbReference type="InterPro" id="IPR038247">
    <property type="entry name" value="Jag_N_dom_sf"/>
</dbReference>
<reference evidence="8" key="1">
    <citation type="submission" date="2019-04" db="EMBL/GenBank/DDBJ databases">
        <title>Evolution of Biomass-Degrading Anaerobic Consortia Revealed by Metagenomics.</title>
        <authorList>
            <person name="Peng X."/>
        </authorList>
    </citation>
    <scope>NUCLEOTIDE SEQUENCE</scope>
    <source>
        <strain evidence="8">SIG254</strain>
    </source>
</reference>
<accession>A0A927W1I1</accession>
<dbReference type="Pfam" id="PF13083">
    <property type="entry name" value="KH_KhpA-B"/>
    <property type="match status" value="1"/>
</dbReference>
<comment type="caution">
    <text evidence="8">The sequence shown here is derived from an EMBL/GenBank/DDBJ whole genome shotgun (WGS) entry which is preliminary data.</text>
</comment>
<dbReference type="InterPro" id="IPR039247">
    <property type="entry name" value="KhpB"/>
</dbReference>
<feature type="domain" description="R3H" evidence="7">
    <location>
        <begin position="141"/>
        <end position="207"/>
    </location>
</feature>
<dbReference type="HAMAP" id="MF_00867">
    <property type="entry name" value="KhpB"/>
    <property type="match status" value="1"/>
</dbReference>
<dbReference type="GO" id="GO:0005737">
    <property type="term" value="C:cytoplasm"/>
    <property type="evidence" value="ECO:0007669"/>
    <property type="project" value="UniProtKB-SubCell"/>
</dbReference>
<evidence type="ECO:0000259" key="7">
    <source>
        <dbReference type="PROSITE" id="PS51061"/>
    </source>
</evidence>
<evidence type="ECO:0000313" key="8">
    <source>
        <dbReference type="EMBL" id="MBE6058748.1"/>
    </source>
</evidence>
<name>A0A927W1I1_9CLOT</name>
<dbReference type="AlphaFoldDB" id="A0A927W1I1"/>
<dbReference type="Gene3D" id="3.30.1370.50">
    <property type="entry name" value="R3H-like domain"/>
    <property type="match status" value="1"/>
</dbReference>
<proteinExistence type="inferred from homology"/>
<comment type="function">
    <text evidence="6">A probable RNA chaperone. Forms a complex with KhpA which binds to cellular RNA and controls its expression. Plays a role in peptidoglycan (PG) homeostasis and cell length regulation.</text>
</comment>
<comment type="similarity">
    <text evidence="6">Belongs to the KhpB RNA-binding protein family.</text>
</comment>
<dbReference type="Proteomes" id="UP000768462">
    <property type="component" value="Unassembled WGS sequence"/>
</dbReference>
<keyword evidence="5 6" id="KW-0961">Cell wall biogenesis/degradation</keyword>
<dbReference type="Pfam" id="PF14804">
    <property type="entry name" value="Jag_N"/>
    <property type="match status" value="1"/>
</dbReference>
<dbReference type="GO" id="GO:0008360">
    <property type="term" value="P:regulation of cell shape"/>
    <property type="evidence" value="ECO:0007669"/>
    <property type="project" value="UniProtKB-KW"/>
</dbReference>
<dbReference type="Gene3D" id="3.30.30.80">
    <property type="entry name" value="probable RNA-binding protein from clostridium symbiosum atcc 14940"/>
    <property type="match status" value="1"/>
</dbReference>